<dbReference type="AlphaFoldDB" id="A0A1G7FRT8"/>
<evidence type="ECO:0000256" key="1">
    <source>
        <dbReference type="SAM" id="MobiDB-lite"/>
    </source>
</evidence>
<gene>
    <name evidence="2" type="ORF">SAMN05216218_101312</name>
</gene>
<dbReference type="EMBL" id="FNBK01000001">
    <property type="protein sequence ID" value="SDE78435.1"/>
    <property type="molecule type" value="Genomic_DNA"/>
</dbReference>
<sequence>MSTRTPTPTTRPTTTGDETGGAPLTFATDNEVPITGLFDAESDQH</sequence>
<reference evidence="3" key="1">
    <citation type="submission" date="2016-10" db="EMBL/GenBank/DDBJ databases">
        <authorList>
            <person name="Varghese N."/>
            <person name="Submissions S."/>
        </authorList>
    </citation>
    <scope>NUCLEOTIDE SEQUENCE [LARGE SCALE GENOMIC DNA]</scope>
    <source>
        <strain evidence="3">IBRC-M 10760</strain>
    </source>
</reference>
<dbReference type="Proteomes" id="UP000199076">
    <property type="component" value="Unassembled WGS sequence"/>
</dbReference>
<proteinExistence type="predicted"/>
<evidence type="ECO:0000313" key="2">
    <source>
        <dbReference type="EMBL" id="SDE78435.1"/>
    </source>
</evidence>
<organism evidence="2 3">
    <name type="scientific">Halorientalis regularis</name>
    <dbReference type="NCBI Taxonomy" id="660518"/>
    <lineage>
        <taxon>Archaea</taxon>
        <taxon>Methanobacteriati</taxon>
        <taxon>Methanobacteriota</taxon>
        <taxon>Stenosarchaea group</taxon>
        <taxon>Halobacteria</taxon>
        <taxon>Halobacteriales</taxon>
        <taxon>Haloarculaceae</taxon>
        <taxon>Halorientalis</taxon>
    </lineage>
</organism>
<feature type="region of interest" description="Disordered" evidence="1">
    <location>
        <begin position="1"/>
        <end position="32"/>
    </location>
</feature>
<keyword evidence="3" id="KW-1185">Reference proteome</keyword>
<dbReference type="RefSeq" id="WP_175452737.1">
    <property type="nucleotide sequence ID" value="NZ_FNBK01000001.1"/>
</dbReference>
<accession>A0A1G7FRT8</accession>
<name>A0A1G7FRT8_9EURY</name>
<protein>
    <submittedName>
        <fullName evidence="2">Uncharacterized protein</fullName>
    </submittedName>
</protein>
<feature type="compositionally biased region" description="Low complexity" evidence="1">
    <location>
        <begin position="1"/>
        <end position="15"/>
    </location>
</feature>
<dbReference type="OrthoDB" id="377628at2157"/>
<evidence type="ECO:0000313" key="3">
    <source>
        <dbReference type="Proteomes" id="UP000199076"/>
    </source>
</evidence>